<feature type="region of interest" description="Disordered" evidence="1">
    <location>
        <begin position="73"/>
        <end position="96"/>
    </location>
</feature>
<comment type="caution">
    <text evidence="2">The sequence shown here is derived from an EMBL/GenBank/DDBJ whole genome shotgun (WGS) entry which is preliminary data.</text>
</comment>
<evidence type="ECO:0000313" key="3">
    <source>
        <dbReference type="Proteomes" id="UP001396898"/>
    </source>
</evidence>
<organism evidence="2 3">
    <name type="scientific">Apiospora marii</name>
    <dbReference type="NCBI Taxonomy" id="335849"/>
    <lineage>
        <taxon>Eukaryota</taxon>
        <taxon>Fungi</taxon>
        <taxon>Dikarya</taxon>
        <taxon>Ascomycota</taxon>
        <taxon>Pezizomycotina</taxon>
        <taxon>Sordariomycetes</taxon>
        <taxon>Xylariomycetidae</taxon>
        <taxon>Amphisphaeriales</taxon>
        <taxon>Apiosporaceae</taxon>
        <taxon>Apiospora</taxon>
    </lineage>
</organism>
<protein>
    <submittedName>
        <fullName evidence="2">Uncharacterized protein</fullName>
    </submittedName>
</protein>
<accession>A0ABR1SSY2</accession>
<evidence type="ECO:0000313" key="2">
    <source>
        <dbReference type="EMBL" id="KAK8037424.1"/>
    </source>
</evidence>
<evidence type="ECO:0000256" key="1">
    <source>
        <dbReference type="SAM" id="MobiDB-lite"/>
    </source>
</evidence>
<feature type="compositionally biased region" description="Acidic residues" evidence="1">
    <location>
        <begin position="183"/>
        <end position="192"/>
    </location>
</feature>
<feature type="compositionally biased region" description="Basic and acidic residues" evidence="1">
    <location>
        <begin position="73"/>
        <end position="82"/>
    </location>
</feature>
<reference evidence="2 3" key="1">
    <citation type="submission" date="2023-01" db="EMBL/GenBank/DDBJ databases">
        <title>Analysis of 21 Apiospora genomes using comparative genomics revels a genus with tremendous synthesis potential of carbohydrate active enzymes and secondary metabolites.</title>
        <authorList>
            <person name="Sorensen T."/>
        </authorList>
    </citation>
    <scope>NUCLEOTIDE SEQUENCE [LARGE SCALE GENOMIC DNA]</scope>
    <source>
        <strain evidence="2 3">CBS 20057</strain>
    </source>
</reference>
<proteinExistence type="predicted"/>
<keyword evidence="3" id="KW-1185">Reference proteome</keyword>
<dbReference type="Proteomes" id="UP001396898">
    <property type="component" value="Unassembled WGS sequence"/>
</dbReference>
<feature type="region of interest" description="Disordered" evidence="1">
    <location>
        <begin position="181"/>
        <end position="207"/>
    </location>
</feature>
<sequence length="207" mass="23071">MSISGVSSTAGTGVSRTQHELREHDVNVSNFICYQRRWMFVGYGINAFALAEYACSLSHVSMRQAVAAKEKAQAEDRRREATAPEAAGEALAREEGTRLEREQQEALWTILYLGFTATCGDCAFFKLGARNETLESDTGPSCQKFQDELNRINHPQAWNSADDSNQARFVPFEGLVLSTASDAEGELQEDDPSLTRALTTDQRQRRR</sequence>
<name>A0ABR1SSY2_9PEZI</name>
<gene>
    <name evidence="2" type="ORF">PG991_000770</name>
</gene>
<dbReference type="EMBL" id="JAQQWI010000002">
    <property type="protein sequence ID" value="KAK8037424.1"/>
    <property type="molecule type" value="Genomic_DNA"/>
</dbReference>